<keyword evidence="3" id="KW-0862">Zinc</keyword>
<reference evidence="4" key="1">
    <citation type="submission" date="2018-02" db="EMBL/GenBank/DDBJ databases">
        <title>Rhizophora mucronata_Transcriptome.</title>
        <authorList>
            <person name="Meera S.P."/>
            <person name="Sreeshan A."/>
            <person name="Augustine A."/>
        </authorList>
    </citation>
    <scope>NUCLEOTIDE SEQUENCE</scope>
    <source>
        <tissue evidence="4">Leaf</tissue>
    </source>
</reference>
<dbReference type="AlphaFoldDB" id="A0A2P2Q3U0"/>
<evidence type="ECO:0000313" key="4">
    <source>
        <dbReference type="EMBL" id="MBX61645.1"/>
    </source>
</evidence>
<dbReference type="Pfam" id="PF13920">
    <property type="entry name" value="zf-C3HC4_3"/>
    <property type="match status" value="1"/>
</dbReference>
<dbReference type="GO" id="GO:0008270">
    <property type="term" value="F:zinc ion binding"/>
    <property type="evidence" value="ECO:0007669"/>
    <property type="project" value="UniProtKB-KW"/>
</dbReference>
<dbReference type="InterPro" id="IPR011029">
    <property type="entry name" value="DEATH-like_dom_sf"/>
</dbReference>
<dbReference type="GO" id="GO:0004842">
    <property type="term" value="F:ubiquitin-protein transferase activity"/>
    <property type="evidence" value="ECO:0007669"/>
    <property type="project" value="TreeGrafter"/>
</dbReference>
<name>A0A2P2Q3U0_RHIMU</name>
<evidence type="ECO:0000256" key="3">
    <source>
        <dbReference type="ARBA" id="ARBA00022833"/>
    </source>
</evidence>
<dbReference type="Gene3D" id="1.10.1170.10">
    <property type="entry name" value="Inhibitor Of Apoptosis Protein (2mihbC-IAP-1), Chain A"/>
    <property type="match status" value="1"/>
</dbReference>
<dbReference type="Gene3D" id="1.10.533.10">
    <property type="entry name" value="Death Domain, Fas"/>
    <property type="match status" value="1"/>
</dbReference>
<sequence length="53" mass="5838">MKKAMLCKGCNSRNSCVLFIPCRHLCSCKACEPFLDSCPVCQTAREATIEALI</sequence>
<organism evidence="4">
    <name type="scientific">Rhizophora mucronata</name>
    <name type="common">Asiatic mangrove</name>
    <dbReference type="NCBI Taxonomy" id="61149"/>
    <lineage>
        <taxon>Eukaryota</taxon>
        <taxon>Viridiplantae</taxon>
        <taxon>Streptophyta</taxon>
        <taxon>Embryophyta</taxon>
        <taxon>Tracheophyta</taxon>
        <taxon>Spermatophyta</taxon>
        <taxon>Magnoliopsida</taxon>
        <taxon>eudicotyledons</taxon>
        <taxon>Gunneridae</taxon>
        <taxon>Pentapetalae</taxon>
        <taxon>rosids</taxon>
        <taxon>fabids</taxon>
        <taxon>Malpighiales</taxon>
        <taxon>Rhizophoraceae</taxon>
        <taxon>Rhizophora</taxon>
    </lineage>
</organism>
<evidence type="ECO:0008006" key="5">
    <source>
        <dbReference type="Google" id="ProtNLM"/>
    </source>
</evidence>
<dbReference type="EMBL" id="GGEC01081161">
    <property type="protein sequence ID" value="MBX61645.1"/>
    <property type="molecule type" value="Transcribed_RNA"/>
</dbReference>
<dbReference type="PANTHER" id="PTHR42647:SF6">
    <property type="entry name" value="RING-TYPE DOMAIN-CONTAINING PROTEIN"/>
    <property type="match status" value="1"/>
</dbReference>
<dbReference type="FunFam" id="1.10.1170.10:FF:000002">
    <property type="entry name" value="Baculoviral IAP repeat containing 7"/>
    <property type="match status" value="1"/>
</dbReference>
<evidence type="ECO:0000256" key="1">
    <source>
        <dbReference type="ARBA" id="ARBA00022723"/>
    </source>
</evidence>
<evidence type="ECO:0000256" key="2">
    <source>
        <dbReference type="ARBA" id="ARBA00022771"/>
    </source>
</evidence>
<dbReference type="PANTHER" id="PTHR42647">
    <property type="entry name" value="SBP (S-RIBONUCLEASE BINDING PROTEIN) FAMILY PROTEIN"/>
    <property type="match status" value="1"/>
</dbReference>
<protein>
    <recommendedName>
        <fullName evidence="5">RING-type domain-containing protein</fullName>
    </recommendedName>
</protein>
<keyword evidence="2" id="KW-0863">Zinc-finger</keyword>
<keyword evidence="1" id="KW-0479">Metal-binding</keyword>
<dbReference type="FunFam" id="3.30.40.10:FF:000239">
    <property type="entry name" value="probable BOI-related E3 ubiquitin-protein ligase 2"/>
    <property type="match status" value="1"/>
</dbReference>
<accession>A0A2P2Q3U0</accession>
<proteinExistence type="predicted"/>